<dbReference type="CDD" id="cd00761">
    <property type="entry name" value="Glyco_tranf_GTA_type"/>
    <property type="match status" value="1"/>
</dbReference>
<accession>A0ABV1QCE5</accession>
<keyword evidence="3" id="KW-1185">Reference proteome</keyword>
<name>A0ABV1QCE5_STRMI</name>
<dbReference type="RefSeq" id="WP_350240869.1">
    <property type="nucleotide sequence ID" value="NZ_JBEJUE010000044.1"/>
</dbReference>
<dbReference type="InterPro" id="IPR001173">
    <property type="entry name" value="Glyco_trans_2-like"/>
</dbReference>
<evidence type="ECO:0000313" key="3">
    <source>
        <dbReference type="Proteomes" id="UP001456562"/>
    </source>
</evidence>
<dbReference type="Gene3D" id="3.90.550.10">
    <property type="entry name" value="Spore Coat Polysaccharide Biosynthesis Protein SpsA, Chain A"/>
    <property type="match status" value="1"/>
</dbReference>
<dbReference type="InterPro" id="IPR050834">
    <property type="entry name" value="Glycosyltransf_2"/>
</dbReference>
<dbReference type="PANTHER" id="PTHR43685">
    <property type="entry name" value="GLYCOSYLTRANSFERASE"/>
    <property type="match status" value="1"/>
</dbReference>
<proteinExistence type="predicted"/>
<sequence length="262" mass="28864">MTSPLFGIITAMGRPEYDLLLLAARSLVKLEDVARGSRRGIEWFVVLDWMEETGDDQASLVQEVARSTGISVTVLTNTGPPGPGPARNVGLARVSAPWLITLDSDDTIRPEGMCTLLRSIEETPGAAWAAGRCPHTDREGHRIWDGPTDHFAPGPIEVTASFWEAKLLLGGLPFLCTATLASTRAVRSVGGWPEDRRRRAEDTCLWAVLTSRFRGVWVPEDVYLYRRHEKSVTNQPGFRQIDERLADIEAMIAAGTTRLLAD</sequence>
<dbReference type="Proteomes" id="UP001456562">
    <property type="component" value="Unassembled WGS sequence"/>
</dbReference>
<dbReference type="Pfam" id="PF00535">
    <property type="entry name" value="Glycos_transf_2"/>
    <property type="match status" value="1"/>
</dbReference>
<feature type="domain" description="Glycosyltransferase 2-like" evidence="1">
    <location>
        <begin position="60"/>
        <end position="131"/>
    </location>
</feature>
<keyword evidence="2" id="KW-0328">Glycosyltransferase</keyword>
<evidence type="ECO:0000259" key="1">
    <source>
        <dbReference type="Pfam" id="PF00535"/>
    </source>
</evidence>
<dbReference type="InterPro" id="IPR029044">
    <property type="entry name" value="Nucleotide-diphossugar_trans"/>
</dbReference>
<dbReference type="EMBL" id="JBEJUE010000044">
    <property type="protein sequence ID" value="MER0428839.1"/>
    <property type="molecule type" value="Genomic_DNA"/>
</dbReference>
<reference evidence="2 3" key="1">
    <citation type="submission" date="2024-01" db="EMBL/GenBank/DDBJ databases">
        <title>Metagenomic exploration of the rhizosphere soil microbial community and their significance in facilitating the development of wild simulated ginseng.</title>
        <authorList>
            <person name="Huang J."/>
        </authorList>
    </citation>
    <scope>NUCLEOTIDE SEQUENCE [LARGE SCALE GENOMIC DNA]</scope>
    <source>
        <strain evidence="2 3">WY141</strain>
    </source>
</reference>
<keyword evidence="2" id="KW-0808">Transferase</keyword>
<evidence type="ECO:0000313" key="2">
    <source>
        <dbReference type="EMBL" id="MER0428839.1"/>
    </source>
</evidence>
<dbReference type="SUPFAM" id="SSF53448">
    <property type="entry name" value="Nucleotide-diphospho-sugar transferases"/>
    <property type="match status" value="1"/>
</dbReference>
<dbReference type="PANTHER" id="PTHR43685:SF2">
    <property type="entry name" value="GLYCOSYLTRANSFERASE 2-LIKE DOMAIN-CONTAINING PROTEIN"/>
    <property type="match status" value="1"/>
</dbReference>
<protein>
    <submittedName>
        <fullName evidence="2">Glycosyltransferase</fullName>
        <ecNumber evidence="2">2.4.-.-</ecNumber>
    </submittedName>
</protein>
<organism evidence="2 3">
    <name type="scientific">Streptomyces microflavus</name>
    <name type="common">Streptomyces lipmanii</name>
    <dbReference type="NCBI Taxonomy" id="1919"/>
    <lineage>
        <taxon>Bacteria</taxon>
        <taxon>Bacillati</taxon>
        <taxon>Actinomycetota</taxon>
        <taxon>Actinomycetes</taxon>
        <taxon>Kitasatosporales</taxon>
        <taxon>Streptomycetaceae</taxon>
        <taxon>Streptomyces</taxon>
    </lineage>
</organism>
<gene>
    <name evidence="2" type="ORF">ABR748_32210</name>
</gene>
<comment type="caution">
    <text evidence="2">The sequence shown here is derived from an EMBL/GenBank/DDBJ whole genome shotgun (WGS) entry which is preliminary data.</text>
</comment>
<dbReference type="EC" id="2.4.-.-" evidence="2"/>
<dbReference type="GO" id="GO:0016757">
    <property type="term" value="F:glycosyltransferase activity"/>
    <property type="evidence" value="ECO:0007669"/>
    <property type="project" value="UniProtKB-KW"/>
</dbReference>